<keyword evidence="1" id="KW-1133">Transmembrane helix</keyword>
<dbReference type="GO" id="GO:0005742">
    <property type="term" value="C:mitochondrial outer membrane translocase complex"/>
    <property type="evidence" value="ECO:0007669"/>
    <property type="project" value="InterPro"/>
</dbReference>
<sequence length="55" mass="6216">MNGVYGIPRATKQEPVSRFQKFKESPAYPVVLNVSLFAAGVWFIQSEIMDLMVPQ</sequence>
<dbReference type="InterPro" id="IPR020266">
    <property type="entry name" value="Tom6"/>
</dbReference>
<gene>
    <name evidence="2" type="ORF">ASCRUDRAFT_131967</name>
</gene>
<reference evidence="3" key="1">
    <citation type="submission" date="2016-05" db="EMBL/GenBank/DDBJ databases">
        <title>Comparative genomics of biotechnologically important yeasts.</title>
        <authorList>
            <consortium name="DOE Joint Genome Institute"/>
            <person name="Riley R."/>
            <person name="Haridas S."/>
            <person name="Wolfe K.H."/>
            <person name="Lopes M.R."/>
            <person name="Hittinger C.T."/>
            <person name="Goker M."/>
            <person name="Salamov A."/>
            <person name="Wisecaver J."/>
            <person name="Long T.M."/>
            <person name="Aerts A.L."/>
            <person name="Barry K."/>
            <person name="Choi C."/>
            <person name="Clum A."/>
            <person name="Coughlan A.Y."/>
            <person name="Deshpande S."/>
            <person name="Douglass A.P."/>
            <person name="Hanson S.J."/>
            <person name="Klenk H.-P."/>
            <person name="Labutti K."/>
            <person name="Lapidus A."/>
            <person name="Lindquist E."/>
            <person name="Lipzen A."/>
            <person name="Meier-Kolthoff J.P."/>
            <person name="Ohm R.A."/>
            <person name="Otillar R.P."/>
            <person name="Pangilinan J."/>
            <person name="Peng Y."/>
            <person name="Rokas A."/>
            <person name="Rosa C.A."/>
            <person name="Scheuner C."/>
            <person name="Sibirny A.A."/>
            <person name="Slot J.C."/>
            <person name="Stielow J.B."/>
            <person name="Sun H."/>
            <person name="Kurtzman C.P."/>
            <person name="Blackwell M."/>
            <person name="Grigoriev I.V."/>
            <person name="Jeffries T.W."/>
        </authorList>
    </citation>
    <scope>NUCLEOTIDE SEQUENCE [LARGE SCALE GENOMIC DNA]</scope>
    <source>
        <strain evidence="3">DSM 1968</strain>
    </source>
</reference>
<dbReference type="InParanoid" id="A0A1D2V893"/>
<evidence type="ECO:0000313" key="3">
    <source>
        <dbReference type="Proteomes" id="UP000095038"/>
    </source>
</evidence>
<dbReference type="GeneID" id="30962675"/>
<evidence type="ECO:0000313" key="2">
    <source>
        <dbReference type="EMBL" id="ODV57876.1"/>
    </source>
</evidence>
<keyword evidence="1" id="KW-0812">Transmembrane</keyword>
<keyword evidence="3" id="KW-1185">Reference proteome</keyword>
<feature type="transmembrane region" description="Helical" evidence="1">
    <location>
        <begin position="27"/>
        <end position="45"/>
    </location>
</feature>
<protein>
    <submittedName>
        <fullName evidence="2">Uncharacterized protein</fullName>
    </submittedName>
</protein>
<dbReference type="Proteomes" id="UP000095038">
    <property type="component" value="Unassembled WGS sequence"/>
</dbReference>
<dbReference type="RefSeq" id="XP_020044183.1">
    <property type="nucleotide sequence ID" value="XM_020189039.1"/>
</dbReference>
<dbReference type="Pfam" id="PF17112">
    <property type="entry name" value="Tom6"/>
    <property type="match status" value="1"/>
</dbReference>
<dbReference type="GO" id="GO:0030150">
    <property type="term" value="P:protein import into mitochondrial matrix"/>
    <property type="evidence" value="ECO:0007669"/>
    <property type="project" value="InterPro"/>
</dbReference>
<evidence type="ECO:0000256" key="1">
    <source>
        <dbReference type="SAM" id="Phobius"/>
    </source>
</evidence>
<keyword evidence="1" id="KW-0472">Membrane</keyword>
<name>A0A1D2V893_9ASCO</name>
<dbReference type="OrthoDB" id="3991365at2759"/>
<dbReference type="FunCoup" id="A0A1D2V893">
    <property type="interactions" value="29"/>
</dbReference>
<proteinExistence type="predicted"/>
<organism evidence="2 3">
    <name type="scientific">Ascoidea rubescens DSM 1968</name>
    <dbReference type="NCBI Taxonomy" id="1344418"/>
    <lineage>
        <taxon>Eukaryota</taxon>
        <taxon>Fungi</taxon>
        <taxon>Dikarya</taxon>
        <taxon>Ascomycota</taxon>
        <taxon>Saccharomycotina</taxon>
        <taxon>Saccharomycetes</taxon>
        <taxon>Ascoideaceae</taxon>
        <taxon>Ascoidea</taxon>
    </lineage>
</organism>
<accession>A0A1D2V893</accession>
<dbReference type="AlphaFoldDB" id="A0A1D2V893"/>
<dbReference type="EMBL" id="KV454501">
    <property type="protein sequence ID" value="ODV57876.1"/>
    <property type="molecule type" value="Genomic_DNA"/>
</dbReference>